<name>A0ACB8SH72_9AGAM</name>
<dbReference type="EMBL" id="MU277315">
    <property type="protein sequence ID" value="KAI0055056.1"/>
    <property type="molecule type" value="Genomic_DNA"/>
</dbReference>
<evidence type="ECO:0000313" key="2">
    <source>
        <dbReference type="Proteomes" id="UP000814140"/>
    </source>
</evidence>
<dbReference type="Proteomes" id="UP000814140">
    <property type="component" value="Unassembled WGS sequence"/>
</dbReference>
<gene>
    <name evidence="1" type="ORF">BV25DRAFT_1816167</name>
</gene>
<organism evidence="1 2">
    <name type="scientific">Artomyces pyxidatus</name>
    <dbReference type="NCBI Taxonomy" id="48021"/>
    <lineage>
        <taxon>Eukaryota</taxon>
        <taxon>Fungi</taxon>
        <taxon>Dikarya</taxon>
        <taxon>Basidiomycota</taxon>
        <taxon>Agaricomycotina</taxon>
        <taxon>Agaricomycetes</taxon>
        <taxon>Russulales</taxon>
        <taxon>Auriscalpiaceae</taxon>
        <taxon>Artomyces</taxon>
    </lineage>
</organism>
<evidence type="ECO:0000313" key="1">
    <source>
        <dbReference type="EMBL" id="KAI0055056.1"/>
    </source>
</evidence>
<sequence length="611" mass="68210">MAVGGDTAALREDNSLRTTFLRCEGLSGKGMGLDFSRMVNYIQLVMRCQSELKKDRSATLTSLYDTLDLDIRKRTTVRTFLDWHSKGSKYAAVASGGSIYALVLIAGLDMRVRLGEVDGKAPWIIGNTLRDPPEDSLEGRLVRRQIIPLIALLRTRLPISMPGIFPESLLKEHDLEATVECADIASTDRLFSIIQFNDFALTARNQEIWSSCQAQVNGVQATCLQRATRHLLAGALEVLDAGSSGDGDGEQGGGSRSISRIGEPVELQPVKTRLATRFDLAAEGNQQKRVPEDRSACYAWTERERGYALDAPRVGSVEELRLKLRNYYRGGIRSDPFTYMSIPPEVVDATEDHALRLDCADGSLLAFISTAMPQHLKDRLTDSLLACFAGRQSLVPTNSTSSGESFRFQALHFSWYNRHCTQANNAPTDISPLELENINASRTNHSQLVPYVSKEMRDEEELYQLVKALFREVFEWINTMVATCLPEEHRVLKIEADVLPGNNQSPVYPFLGFVINLNVATKAHLDAQDKLLCLVMALGEYEGGELVMVEPGLVLPLRCGDLVAFQSCRITHFNLHFEGLRSSFVFHTDKAFRSWTEYGHRNGWNRNTTLN</sequence>
<accession>A0ACB8SH72</accession>
<keyword evidence="2" id="KW-1185">Reference proteome</keyword>
<reference evidence="1" key="2">
    <citation type="journal article" date="2022" name="New Phytol.">
        <title>Evolutionary transition to the ectomycorrhizal habit in the genomes of a hyperdiverse lineage of mushroom-forming fungi.</title>
        <authorList>
            <person name="Looney B."/>
            <person name="Miyauchi S."/>
            <person name="Morin E."/>
            <person name="Drula E."/>
            <person name="Courty P.E."/>
            <person name="Kohler A."/>
            <person name="Kuo A."/>
            <person name="LaButti K."/>
            <person name="Pangilinan J."/>
            <person name="Lipzen A."/>
            <person name="Riley R."/>
            <person name="Andreopoulos W."/>
            <person name="He G."/>
            <person name="Johnson J."/>
            <person name="Nolan M."/>
            <person name="Tritt A."/>
            <person name="Barry K.W."/>
            <person name="Grigoriev I.V."/>
            <person name="Nagy L.G."/>
            <person name="Hibbett D."/>
            <person name="Henrissat B."/>
            <person name="Matheny P.B."/>
            <person name="Labbe J."/>
            <person name="Martin F.M."/>
        </authorList>
    </citation>
    <scope>NUCLEOTIDE SEQUENCE</scope>
    <source>
        <strain evidence="1">HHB10654</strain>
    </source>
</reference>
<protein>
    <submittedName>
        <fullName evidence="1">Uncharacterized protein</fullName>
    </submittedName>
</protein>
<proteinExistence type="predicted"/>
<reference evidence="1" key="1">
    <citation type="submission" date="2021-03" db="EMBL/GenBank/DDBJ databases">
        <authorList>
            <consortium name="DOE Joint Genome Institute"/>
            <person name="Ahrendt S."/>
            <person name="Looney B.P."/>
            <person name="Miyauchi S."/>
            <person name="Morin E."/>
            <person name="Drula E."/>
            <person name="Courty P.E."/>
            <person name="Chicoki N."/>
            <person name="Fauchery L."/>
            <person name="Kohler A."/>
            <person name="Kuo A."/>
            <person name="Labutti K."/>
            <person name="Pangilinan J."/>
            <person name="Lipzen A."/>
            <person name="Riley R."/>
            <person name="Andreopoulos W."/>
            <person name="He G."/>
            <person name="Johnson J."/>
            <person name="Barry K.W."/>
            <person name="Grigoriev I.V."/>
            <person name="Nagy L."/>
            <person name="Hibbett D."/>
            <person name="Henrissat B."/>
            <person name="Matheny P.B."/>
            <person name="Labbe J."/>
            <person name="Martin F."/>
        </authorList>
    </citation>
    <scope>NUCLEOTIDE SEQUENCE</scope>
    <source>
        <strain evidence="1">HHB10654</strain>
    </source>
</reference>
<comment type="caution">
    <text evidence="1">The sequence shown here is derived from an EMBL/GenBank/DDBJ whole genome shotgun (WGS) entry which is preliminary data.</text>
</comment>